<dbReference type="GeneID" id="38463652"/>
<dbReference type="RefSeq" id="YP_009541877.1">
    <property type="nucleotide sequence ID" value="NC_039978.1"/>
</dbReference>
<gene>
    <name evidence="2" type="primary">ycf92</name>
</gene>
<protein>
    <submittedName>
        <fullName evidence="2">Uncharacterized protein</fullName>
    </submittedName>
</protein>
<keyword evidence="2" id="KW-0934">Plastid</keyword>
<dbReference type="AlphaFoldDB" id="A0A3G3MGX2"/>
<evidence type="ECO:0000313" key="2">
    <source>
        <dbReference type="EMBL" id="AYR06086.1"/>
    </source>
</evidence>
<name>A0A3G3MGX2_9FLOR</name>
<proteinExistence type="predicted"/>
<keyword evidence="1" id="KW-0812">Transmembrane</keyword>
<keyword evidence="1" id="KW-1133">Transmembrane helix</keyword>
<feature type="transmembrane region" description="Helical" evidence="1">
    <location>
        <begin position="70"/>
        <end position="90"/>
    </location>
</feature>
<organism evidence="2">
    <name type="scientific">Neogoniolithon spectabile</name>
    <dbReference type="NCBI Taxonomy" id="231755"/>
    <lineage>
        <taxon>Eukaryota</taxon>
        <taxon>Rhodophyta</taxon>
        <taxon>Florideophyceae</taxon>
        <taxon>Corallinophycidae</taxon>
        <taxon>Corallinales</taxon>
        <taxon>Spongitidaceae</taxon>
        <taxon>Neogoniolithoideae</taxon>
        <taxon>Neogoniolithon</taxon>
    </lineage>
</organism>
<feature type="transmembrane region" description="Helical" evidence="1">
    <location>
        <begin position="155"/>
        <end position="176"/>
    </location>
</feature>
<feature type="transmembrane region" description="Helical" evidence="1">
    <location>
        <begin position="45"/>
        <end position="64"/>
    </location>
</feature>
<sequence>MYFFHLLKYDYYLYSPKIYISNSRHFNVLLLCFSQLLLIPYLSTWYLYILFCLCFISISIVHVPPRIRVIIYKFTSILFLVFIINIFTVTKQSKKYISVPYLVNLFAIKPFIHLSSYLSVVGIIPPVLFSISIYIPISTVRFIIISFNHFCIVKLTLLIVPYELISYYFCLVFKFLRSYSYKKIAFTTNLCNQLLKIFTNKIDKMEIAYCMRGTVYESKISYLNRLHLFYLLIKNFVDNLCSNINYITNSLYARDISYKIIYYLQMELIDY</sequence>
<geneLocation type="plastid" evidence="2"/>
<feature type="transmembrane region" description="Helical" evidence="1">
    <location>
        <begin position="111"/>
        <end position="135"/>
    </location>
</feature>
<dbReference type="EMBL" id="MH281628">
    <property type="protein sequence ID" value="AYR06086.1"/>
    <property type="molecule type" value="Genomic_DNA"/>
</dbReference>
<reference evidence="2" key="1">
    <citation type="journal article" date="2018" name="Genome Biol. Evol.">
        <title>Mitochondrial and Plastid Genomes from Coralline Red Algae Provide Insights into the Incongruent Evolutionary Histories of Organelles.</title>
        <authorList>
            <person name="Lee J."/>
            <person name="Song H.J."/>
            <person name="In Park S."/>
            <person name="Lee Y.M."/>
            <person name="Jeong S.Y."/>
            <person name="Oh Cho T."/>
            <person name="Kim J.H."/>
            <person name="Choi H.G."/>
            <person name="Choi C.G."/>
            <person name="Nelson W.A."/>
            <person name="Fredericq S."/>
            <person name="Bhattacharya D."/>
            <person name="Su Yoon H."/>
        </authorList>
    </citation>
    <scope>NUCLEOTIDE SEQUENCE</scope>
</reference>
<accession>A0A3G3MGX2</accession>
<evidence type="ECO:0000256" key="1">
    <source>
        <dbReference type="SAM" id="Phobius"/>
    </source>
</evidence>
<keyword evidence="1" id="KW-0472">Membrane</keyword>